<keyword evidence="7" id="KW-0819">tRNA processing</keyword>
<dbReference type="GO" id="GO:0005634">
    <property type="term" value="C:nucleus"/>
    <property type="evidence" value="ECO:0007669"/>
    <property type="project" value="UniProtKB-SubCell"/>
</dbReference>
<evidence type="ECO:0000256" key="3">
    <source>
        <dbReference type="ARBA" id="ARBA00012513"/>
    </source>
</evidence>
<reference evidence="17 19" key="1">
    <citation type="journal article" date="2014" name="BMC Genomics">
        <title>Oil accumulation mechanisms of the oleaginous microalga Chlorella protothecoides revealed through its genome, transcriptomes, and proteomes.</title>
        <authorList>
            <person name="Gao C."/>
            <person name="Wang Y."/>
            <person name="Shen Y."/>
            <person name="Yan D."/>
            <person name="He X."/>
            <person name="Dai J."/>
            <person name="Wu Q."/>
        </authorList>
    </citation>
    <scope>NUCLEOTIDE SEQUENCE [LARGE SCALE GENOMIC DNA]</scope>
    <source>
        <strain evidence="17 19">0710</strain>
    </source>
</reference>
<reference evidence="20" key="3">
    <citation type="journal article" date="2018" name="Algal Res.">
        <title>Characterization of plant carbon substrate utilization by Auxenochlorella protothecoides.</title>
        <authorList>
            <person name="Vogler B.W."/>
            <person name="Starkenburg S.R."/>
            <person name="Sudasinghe N."/>
            <person name="Schambach J.Y."/>
            <person name="Rollin J.A."/>
            <person name="Pattathil S."/>
            <person name="Barry A.N."/>
        </authorList>
    </citation>
    <scope>NUCLEOTIDE SEQUENCE [LARGE SCALE GENOMIC DNA]</scope>
    <source>
        <strain evidence="20">UTEX 25</strain>
    </source>
</reference>
<dbReference type="GO" id="GO:0008033">
    <property type="term" value="P:tRNA processing"/>
    <property type="evidence" value="ECO:0007669"/>
    <property type="project" value="UniProtKB-KW"/>
</dbReference>
<dbReference type="GO" id="GO:0004674">
    <property type="term" value="F:protein serine/threonine kinase activity"/>
    <property type="evidence" value="ECO:0007669"/>
    <property type="project" value="UniProtKB-KW"/>
</dbReference>
<dbReference type="RefSeq" id="XP_011401702.1">
    <property type="nucleotide sequence ID" value="XM_011403400.1"/>
</dbReference>
<keyword evidence="9 17" id="KW-0418">Kinase</keyword>
<dbReference type="GO" id="GO:0016787">
    <property type="term" value="F:hydrolase activity"/>
    <property type="evidence" value="ECO:0007669"/>
    <property type="project" value="UniProtKB-KW"/>
</dbReference>
<dbReference type="InterPro" id="IPR011009">
    <property type="entry name" value="Kinase-like_dom_sf"/>
</dbReference>
<dbReference type="EMBL" id="GDKF01002018">
    <property type="protein sequence ID" value="JAT76604.1"/>
    <property type="molecule type" value="Transcribed_RNA"/>
</dbReference>
<dbReference type="Gene3D" id="1.10.510.10">
    <property type="entry name" value="Transferase(Phosphotransferase) domain 1"/>
    <property type="match status" value="1"/>
</dbReference>
<evidence type="ECO:0000256" key="8">
    <source>
        <dbReference type="ARBA" id="ARBA00022741"/>
    </source>
</evidence>
<dbReference type="Proteomes" id="UP000028924">
    <property type="component" value="Unassembled WGS sequence"/>
</dbReference>
<dbReference type="InterPro" id="IPR000719">
    <property type="entry name" value="Prot_kinase_dom"/>
</dbReference>
<evidence type="ECO:0000256" key="5">
    <source>
        <dbReference type="ARBA" id="ARBA00022553"/>
    </source>
</evidence>
<evidence type="ECO:0000256" key="11">
    <source>
        <dbReference type="ARBA" id="ARBA00022840"/>
    </source>
</evidence>
<evidence type="ECO:0000313" key="16">
    <source>
        <dbReference type="EMBL" id="JAT76604.1"/>
    </source>
</evidence>
<evidence type="ECO:0000256" key="9">
    <source>
        <dbReference type="ARBA" id="ARBA00022777"/>
    </source>
</evidence>
<keyword evidence="11" id="KW-0067">ATP-binding</keyword>
<evidence type="ECO:0000313" key="20">
    <source>
        <dbReference type="Proteomes" id="UP000279271"/>
    </source>
</evidence>
<dbReference type="GO" id="GO:0000408">
    <property type="term" value="C:EKC/KEOPS complex"/>
    <property type="evidence" value="ECO:0007669"/>
    <property type="project" value="TreeGrafter"/>
</dbReference>
<organism evidence="17 19">
    <name type="scientific">Auxenochlorella protothecoides</name>
    <name type="common">Green microalga</name>
    <name type="synonym">Chlorella protothecoides</name>
    <dbReference type="NCBI Taxonomy" id="3075"/>
    <lineage>
        <taxon>Eukaryota</taxon>
        <taxon>Viridiplantae</taxon>
        <taxon>Chlorophyta</taxon>
        <taxon>core chlorophytes</taxon>
        <taxon>Trebouxiophyceae</taxon>
        <taxon>Chlorellales</taxon>
        <taxon>Chlorellaceae</taxon>
        <taxon>Auxenochlorella</taxon>
    </lineage>
</organism>
<keyword evidence="8" id="KW-0547">Nucleotide-binding</keyword>
<keyword evidence="6" id="KW-0808">Transferase</keyword>
<comment type="subcellular location">
    <subcellularLocation>
        <location evidence="1">Nucleus</location>
    </subcellularLocation>
</comment>
<keyword evidence="4" id="KW-0723">Serine/threonine-protein kinase</keyword>
<sequence length="232" mass="25588">MVEAEVQAVAGPSFDSSRFELLSQGAEARVWTGTFLQRPVVVKQRFPKAYRHPALDAKLTQQRLKAEVRGLLKARKLGVSTPVLFHVDTATACIYMERLEGSSVKHILHSQSMDDAATNALLQGIGQTVAKLHDAGLVHGDLTTSNMVVRTVGNNELVLIDFGLSQNSSLPEDKGVDLYVLERAFLSAHAEKGPELFDVVLQSYRRSSKFWSATLNRFAEVRARGRKRAMVG</sequence>
<dbReference type="AlphaFoldDB" id="A0A087SSF3"/>
<evidence type="ECO:0000256" key="7">
    <source>
        <dbReference type="ARBA" id="ARBA00022694"/>
    </source>
</evidence>
<dbReference type="Gene3D" id="3.30.200.20">
    <property type="entry name" value="Phosphorylase Kinase, domain 1"/>
    <property type="match status" value="1"/>
</dbReference>
<dbReference type="GO" id="GO:0005524">
    <property type="term" value="F:ATP binding"/>
    <property type="evidence" value="ECO:0007669"/>
    <property type="project" value="UniProtKB-KW"/>
</dbReference>
<gene>
    <name evidence="18" type="ORF">APUTEX25_000113</name>
    <name evidence="17" type="ORF">F751_3487</name>
    <name evidence="16" type="ORF">g.56652</name>
</gene>
<feature type="domain" description="Protein kinase" evidence="15">
    <location>
        <begin position="16"/>
        <end position="232"/>
    </location>
</feature>
<dbReference type="Pfam" id="PF06293">
    <property type="entry name" value="Kdo"/>
    <property type="match status" value="1"/>
</dbReference>
<dbReference type="OrthoDB" id="3399at2759"/>
<dbReference type="EMBL" id="QOKY01000160">
    <property type="protein sequence ID" value="RMZ55530.1"/>
    <property type="molecule type" value="Genomic_DNA"/>
</dbReference>
<dbReference type="STRING" id="3075.A0A087SSF3"/>
<evidence type="ECO:0000256" key="6">
    <source>
        <dbReference type="ARBA" id="ARBA00022679"/>
    </source>
</evidence>
<evidence type="ECO:0000256" key="14">
    <source>
        <dbReference type="ARBA" id="ARBA00048679"/>
    </source>
</evidence>
<keyword evidence="12" id="KW-0539">Nucleus</keyword>
<keyword evidence="19" id="KW-1185">Reference proteome</keyword>
<dbReference type="Proteomes" id="UP000279271">
    <property type="component" value="Unassembled WGS sequence"/>
</dbReference>
<dbReference type="InterPro" id="IPR008266">
    <property type="entry name" value="Tyr_kinase_AS"/>
</dbReference>
<dbReference type="FunFam" id="3.30.200.20:FF:000201">
    <property type="entry name" value="TP53-regulating kinase isoform X1"/>
    <property type="match status" value="1"/>
</dbReference>
<dbReference type="PROSITE" id="PS00109">
    <property type="entry name" value="PROTEIN_KINASE_TYR"/>
    <property type="match status" value="1"/>
</dbReference>
<evidence type="ECO:0000313" key="17">
    <source>
        <dbReference type="EMBL" id="KFM28657.1"/>
    </source>
</evidence>
<reference evidence="16" key="2">
    <citation type="submission" date="2015-08" db="EMBL/GenBank/DDBJ databases">
        <authorList>
            <person name="Babu N.S."/>
            <person name="Beckwith C.J."/>
            <person name="Beseler K.G."/>
            <person name="Brison A."/>
            <person name="Carone J.V."/>
            <person name="Caskin T.P."/>
            <person name="Diamond M."/>
            <person name="Durham M.E."/>
            <person name="Foxe J.M."/>
            <person name="Go M."/>
            <person name="Henderson B.A."/>
            <person name="Jones I.B."/>
            <person name="McGettigan J.A."/>
            <person name="Micheletti S.J."/>
            <person name="Nasrallah M.E."/>
            <person name="Ortiz D."/>
            <person name="Piller C.R."/>
            <person name="Privatt S.R."/>
            <person name="Schneider S.L."/>
            <person name="Sharp S."/>
            <person name="Smith T.C."/>
            <person name="Stanton J.D."/>
            <person name="Ullery H.E."/>
            <person name="Wilson R.J."/>
            <person name="Serrano M.G."/>
            <person name="Buck G."/>
            <person name="Lee V."/>
            <person name="Wang Y."/>
            <person name="Carvalho R."/>
            <person name="Voegtly L."/>
            <person name="Shi R."/>
            <person name="Duckworth R."/>
            <person name="Johnson A."/>
            <person name="Loviza R."/>
            <person name="Walstead R."/>
            <person name="Shah Z."/>
            <person name="Kiflezghi M."/>
            <person name="Wade K."/>
            <person name="Ball S.L."/>
            <person name="Bradley K.W."/>
            <person name="Asai D.J."/>
            <person name="Bowman C.A."/>
            <person name="Russell D.A."/>
            <person name="Pope W.H."/>
            <person name="Jacobs-Sera D."/>
            <person name="Hendrix R.W."/>
            <person name="Hatfull G.F."/>
        </authorList>
    </citation>
    <scope>NUCLEOTIDE SEQUENCE</scope>
</reference>
<dbReference type="NCBIfam" id="TIGR03724">
    <property type="entry name" value="arch_bud32"/>
    <property type="match status" value="1"/>
</dbReference>
<reference evidence="18" key="4">
    <citation type="submission" date="2018-10" db="EMBL/GenBank/DDBJ databases">
        <authorList>
            <person name="Hovde B."/>
            <person name="Zhang X."/>
        </authorList>
    </citation>
    <scope>NUCLEOTIDE SEQUENCE [LARGE SCALE GENOMIC DNA]</scope>
    <source>
        <strain evidence="18">UTEX 25</strain>
    </source>
</reference>
<evidence type="ECO:0000313" key="19">
    <source>
        <dbReference type="Proteomes" id="UP000028924"/>
    </source>
</evidence>
<dbReference type="EMBL" id="KL662180">
    <property type="protein sequence ID" value="KFM28657.1"/>
    <property type="molecule type" value="Genomic_DNA"/>
</dbReference>
<dbReference type="SMART" id="SM00220">
    <property type="entry name" value="S_TKc"/>
    <property type="match status" value="1"/>
</dbReference>
<dbReference type="GO" id="GO:0005829">
    <property type="term" value="C:cytosol"/>
    <property type="evidence" value="ECO:0007669"/>
    <property type="project" value="TreeGrafter"/>
</dbReference>
<protein>
    <recommendedName>
        <fullName evidence="3">non-specific serine/threonine protein kinase</fullName>
        <ecNumber evidence="3">2.7.11.1</ecNumber>
    </recommendedName>
</protein>
<dbReference type="eggNOG" id="KOG3087">
    <property type="taxonomic scope" value="Eukaryota"/>
</dbReference>
<dbReference type="SUPFAM" id="SSF56112">
    <property type="entry name" value="Protein kinase-like (PK-like)"/>
    <property type="match status" value="1"/>
</dbReference>
<keyword evidence="5" id="KW-0597">Phosphoprotein</keyword>
<dbReference type="GeneID" id="23614878"/>
<proteinExistence type="inferred from homology"/>
<evidence type="ECO:0000256" key="13">
    <source>
        <dbReference type="ARBA" id="ARBA00047899"/>
    </source>
</evidence>
<keyword evidence="10" id="KW-0378">Hydrolase</keyword>
<accession>A0A087SSF3</accession>
<evidence type="ECO:0000256" key="10">
    <source>
        <dbReference type="ARBA" id="ARBA00022801"/>
    </source>
</evidence>
<dbReference type="PROSITE" id="PS50011">
    <property type="entry name" value="PROTEIN_KINASE_DOM"/>
    <property type="match status" value="1"/>
</dbReference>
<name>A0A087SSF3_AUXPR</name>
<dbReference type="PANTHER" id="PTHR12209">
    <property type="entry name" value="NON-SPECIFIC SERINE/THREONINE PROTEIN KINASE"/>
    <property type="match status" value="1"/>
</dbReference>
<dbReference type="PANTHER" id="PTHR12209:SF0">
    <property type="entry name" value="EKC_KEOPS COMPLEX SUBUNIT TP53RK"/>
    <property type="match status" value="1"/>
</dbReference>
<reference evidence="18" key="5">
    <citation type="submission" date="2018-11" db="EMBL/GenBank/DDBJ databases">
        <title>Characterization of plant carbon substrate utilization by Auxenochlorella protothecoides.</title>
        <authorList>
            <person name="Vogler B.W."/>
            <person name="Starkenburg S.R."/>
            <person name="Sudasinghe N."/>
            <person name="Schambach J.Y."/>
            <person name="Rollin J.A."/>
            <person name="Pattathil S."/>
            <person name="Barry A.N."/>
        </authorList>
    </citation>
    <scope>NUCLEOTIDE SEQUENCE [LARGE SCALE GENOMIC DNA]</scope>
    <source>
        <strain evidence="18">UTEX 25</strain>
    </source>
</reference>
<comment type="catalytic activity">
    <reaction evidence="13">
        <text>L-threonyl-[protein] + ATP = O-phospho-L-threonyl-[protein] + ADP + H(+)</text>
        <dbReference type="Rhea" id="RHEA:46608"/>
        <dbReference type="Rhea" id="RHEA-COMP:11060"/>
        <dbReference type="Rhea" id="RHEA-COMP:11605"/>
        <dbReference type="ChEBI" id="CHEBI:15378"/>
        <dbReference type="ChEBI" id="CHEBI:30013"/>
        <dbReference type="ChEBI" id="CHEBI:30616"/>
        <dbReference type="ChEBI" id="CHEBI:61977"/>
        <dbReference type="ChEBI" id="CHEBI:456216"/>
        <dbReference type="EC" id="2.7.11.1"/>
    </reaction>
</comment>
<dbReference type="FunFam" id="1.10.510.10:FF:000323">
    <property type="entry name" value="TP53-regulating kinase, putative"/>
    <property type="match status" value="1"/>
</dbReference>
<evidence type="ECO:0000256" key="1">
    <source>
        <dbReference type="ARBA" id="ARBA00004123"/>
    </source>
</evidence>
<dbReference type="EC" id="2.7.11.1" evidence="3"/>
<comment type="catalytic activity">
    <reaction evidence="14">
        <text>L-seryl-[protein] + ATP = O-phospho-L-seryl-[protein] + ADP + H(+)</text>
        <dbReference type="Rhea" id="RHEA:17989"/>
        <dbReference type="Rhea" id="RHEA-COMP:9863"/>
        <dbReference type="Rhea" id="RHEA-COMP:11604"/>
        <dbReference type="ChEBI" id="CHEBI:15378"/>
        <dbReference type="ChEBI" id="CHEBI:29999"/>
        <dbReference type="ChEBI" id="CHEBI:30616"/>
        <dbReference type="ChEBI" id="CHEBI:83421"/>
        <dbReference type="ChEBI" id="CHEBI:456216"/>
        <dbReference type="EC" id="2.7.11.1"/>
    </reaction>
</comment>
<dbReference type="GO" id="GO:0070525">
    <property type="term" value="P:tRNA threonylcarbamoyladenosine metabolic process"/>
    <property type="evidence" value="ECO:0007669"/>
    <property type="project" value="TreeGrafter"/>
</dbReference>
<evidence type="ECO:0000256" key="2">
    <source>
        <dbReference type="ARBA" id="ARBA00010630"/>
    </source>
</evidence>
<evidence type="ECO:0000256" key="4">
    <source>
        <dbReference type="ARBA" id="ARBA00022527"/>
    </source>
</evidence>
<evidence type="ECO:0000313" key="18">
    <source>
        <dbReference type="EMBL" id="RMZ55530.1"/>
    </source>
</evidence>
<dbReference type="InterPro" id="IPR022495">
    <property type="entry name" value="Bud32"/>
</dbReference>
<evidence type="ECO:0000259" key="15">
    <source>
        <dbReference type="PROSITE" id="PS50011"/>
    </source>
</evidence>
<comment type="similarity">
    <text evidence="2">Belongs to the protein kinase superfamily. BUD32 family.</text>
</comment>
<dbReference type="KEGG" id="apro:F751_3487"/>
<evidence type="ECO:0000256" key="12">
    <source>
        <dbReference type="ARBA" id="ARBA00023242"/>
    </source>
</evidence>